<dbReference type="AlphaFoldDB" id="A0A2N9GML6"/>
<reference evidence="2" key="1">
    <citation type="submission" date="2018-02" db="EMBL/GenBank/DDBJ databases">
        <authorList>
            <person name="Cohen D.B."/>
            <person name="Kent A.D."/>
        </authorList>
    </citation>
    <scope>NUCLEOTIDE SEQUENCE</scope>
</reference>
<keyword evidence="1" id="KW-0472">Membrane</keyword>
<name>A0A2N9GML6_FAGSY</name>
<evidence type="ECO:0000313" key="2">
    <source>
        <dbReference type="EMBL" id="SPD00484.1"/>
    </source>
</evidence>
<accession>A0A2N9GML6</accession>
<proteinExistence type="predicted"/>
<feature type="transmembrane region" description="Helical" evidence="1">
    <location>
        <begin position="74"/>
        <end position="93"/>
    </location>
</feature>
<dbReference type="EMBL" id="OIVN01002092">
    <property type="protein sequence ID" value="SPD00484.1"/>
    <property type="molecule type" value="Genomic_DNA"/>
</dbReference>
<organism evidence="2">
    <name type="scientific">Fagus sylvatica</name>
    <name type="common">Beechnut</name>
    <dbReference type="NCBI Taxonomy" id="28930"/>
    <lineage>
        <taxon>Eukaryota</taxon>
        <taxon>Viridiplantae</taxon>
        <taxon>Streptophyta</taxon>
        <taxon>Embryophyta</taxon>
        <taxon>Tracheophyta</taxon>
        <taxon>Spermatophyta</taxon>
        <taxon>Magnoliopsida</taxon>
        <taxon>eudicotyledons</taxon>
        <taxon>Gunneridae</taxon>
        <taxon>Pentapetalae</taxon>
        <taxon>rosids</taxon>
        <taxon>fabids</taxon>
        <taxon>Fagales</taxon>
        <taxon>Fagaceae</taxon>
        <taxon>Fagus</taxon>
    </lineage>
</organism>
<dbReference type="PANTHER" id="PTHR37741:SF1">
    <property type="entry name" value="TRANSMEMBRANE PROTEIN"/>
    <property type="match status" value="1"/>
</dbReference>
<dbReference type="PANTHER" id="PTHR37741">
    <property type="entry name" value="TRANSMEMBRANE PROTEIN"/>
    <property type="match status" value="1"/>
</dbReference>
<keyword evidence="1" id="KW-0812">Transmembrane</keyword>
<gene>
    <name evidence="2" type="ORF">FSB_LOCUS28366</name>
</gene>
<protein>
    <submittedName>
        <fullName evidence="2">Uncharacterized protein</fullName>
    </submittedName>
</protein>
<sequence length="99" mass="10761">MASPRGMDGVTEASDLTFSAANIDKELNPQKNKNFEVDTISSEMATSLEIKQQAEVEQKEQENKKKDAFQTLKTTILVSAVVVAVAGAVFAVTKKLTEK</sequence>
<evidence type="ECO:0000256" key="1">
    <source>
        <dbReference type="SAM" id="Phobius"/>
    </source>
</evidence>
<keyword evidence="1" id="KW-1133">Transmembrane helix</keyword>